<name>A0ABW7YLZ0_9ACTN</name>
<gene>
    <name evidence="2" type="ORF">ACIBG2_05650</name>
</gene>
<evidence type="ECO:0000313" key="2">
    <source>
        <dbReference type="EMBL" id="MFI6496843.1"/>
    </source>
</evidence>
<evidence type="ECO:0000256" key="1">
    <source>
        <dbReference type="SAM" id="Phobius"/>
    </source>
</evidence>
<keyword evidence="3" id="KW-1185">Reference proteome</keyword>
<accession>A0ABW7YLZ0</accession>
<sequence length="85" mass="9700">MNDTLALIAFLVVVLTIGGLFVRHFVRRARRASLERMADPNPQPDLDRHEAWLRAHLADEVSRQTLEKMAAEWRAEDKRRGGGHG</sequence>
<keyword evidence="1" id="KW-0472">Membrane</keyword>
<keyword evidence="1" id="KW-1133">Transmembrane helix</keyword>
<keyword evidence="1" id="KW-0812">Transmembrane</keyword>
<protein>
    <submittedName>
        <fullName evidence="2">Uncharacterized protein</fullName>
    </submittedName>
</protein>
<reference evidence="2 3" key="1">
    <citation type="submission" date="2024-10" db="EMBL/GenBank/DDBJ databases">
        <title>The Natural Products Discovery Center: Release of the First 8490 Sequenced Strains for Exploring Actinobacteria Biosynthetic Diversity.</title>
        <authorList>
            <person name="Kalkreuter E."/>
            <person name="Kautsar S.A."/>
            <person name="Yang D."/>
            <person name="Bader C.D."/>
            <person name="Teijaro C.N."/>
            <person name="Fluegel L."/>
            <person name="Davis C.M."/>
            <person name="Simpson J.R."/>
            <person name="Lauterbach L."/>
            <person name="Steele A.D."/>
            <person name="Gui C."/>
            <person name="Meng S."/>
            <person name="Li G."/>
            <person name="Viehrig K."/>
            <person name="Ye F."/>
            <person name="Su P."/>
            <person name="Kiefer A.F."/>
            <person name="Nichols A."/>
            <person name="Cepeda A.J."/>
            <person name="Yan W."/>
            <person name="Fan B."/>
            <person name="Jiang Y."/>
            <person name="Adhikari A."/>
            <person name="Zheng C.-J."/>
            <person name="Schuster L."/>
            <person name="Cowan T.M."/>
            <person name="Smanski M.J."/>
            <person name="Chevrette M.G."/>
            <person name="De Carvalho L.P.S."/>
            <person name="Shen B."/>
        </authorList>
    </citation>
    <scope>NUCLEOTIDE SEQUENCE [LARGE SCALE GENOMIC DNA]</scope>
    <source>
        <strain evidence="2 3">NPDC050545</strain>
    </source>
</reference>
<dbReference type="RefSeq" id="WP_397079280.1">
    <property type="nucleotide sequence ID" value="NZ_JBITGY010000002.1"/>
</dbReference>
<comment type="caution">
    <text evidence="2">The sequence shown here is derived from an EMBL/GenBank/DDBJ whole genome shotgun (WGS) entry which is preliminary data.</text>
</comment>
<evidence type="ECO:0000313" key="3">
    <source>
        <dbReference type="Proteomes" id="UP001612741"/>
    </source>
</evidence>
<proteinExistence type="predicted"/>
<organism evidence="2 3">
    <name type="scientific">Nonomuraea typhae</name>
    <dbReference type="NCBI Taxonomy" id="2603600"/>
    <lineage>
        <taxon>Bacteria</taxon>
        <taxon>Bacillati</taxon>
        <taxon>Actinomycetota</taxon>
        <taxon>Actinomycetes</taxon>
        <taxon>Streptosporangiales</taxon>
        <taxon>Streptosporangiaceae</taxon>
        <taxon>Nonomuraea</taxon>
    </lineage>
</organism>
<dbReference type="EMBL" id="JBITGY010000002">
    <property type="protein sequence ID" value="MFI6496843.1"/>
    <property type="molecule type" value="Genomic_DNA"/>
</dbReference>
<feature type="transmembrane region" description="Helical" evidence="1">
    <location>
        <begin position="6"/>
        <end position="26"/>
    </location>
</feature>
<dbReference type="Proteomes" id="UP001612741">
    <property type="component" value="Unassembled WGS sequence"/>
</dbReference>